<dbReference type="SMART" id="SM00186">
    <property type="entry name" value="FBG"/>
    <property type="match status" value="1"/>
</dbReference>
<gene>
    <name evidence="2" type="ORF">MGAL_10B008772</name>
</gene>
<dbReference type="OrthoDB" id="6072984at2759"/>
<sequence>MECADSLYCKDSLCSCKDIEYWNGSRCLKKKDSGTKCLESMECQETLYCARDICQCPATDFWNGSLCVLKTSLNGTCNSSIECDETLQCKDNRCVCCDTDYWDGKYCVERKGYNSSCSTHSECMKEYMCSDNRCDCPDTAYWNGQTCVQPTECEDFQSGVSGVYTVWPIGSPTHVKVYCVMKGGDKWTVIQRRHSGNVDFYKDWYQYKSGFGNVKSDHWIGNDNIHYVSSDGAHELRVELEDWNGQTAYAEYSTFSVGDESSKYVLTVSGYSGTAGDSLNHHNGYTFQTKDLNTGYASTCQGAWWYQDSCAYSNLNGKRTSNSWSGYRHRQRSQPTSMTWYHWKSQYIGLRESMMMIKRKYQKQ</sequence>
<accession>A0A8B6C5P8</accession>
<dbReference type="InterPro" id="IPR050373">
    <property type="entry name" value="Fibrinogen_C-term_domain"/>
</dbReference>
<evidence type="ECO:0000259" key="1">
    <source>
        <dbReference type="PROSITE" id="PS51406"/>
    </source>
</evidence>
<dbReference type="CDD" id="cd00087">
    <property type="entry name" value="FReD"/>
    <property type="match status" value="1"/>
</dbReference>
<dbReference type="Gene3D" id="3.90.215.10">
    <property type="entry name" value="Gamma Fibrinogen, chain A, domain 1"/>
    <property type="match status" value="1"/>
</dbReference>
<dbReference type="AlphaFoldDB" id="A0A8B6C5P8"/>
<comment type="caution">
    <text evidence="2">The sequence shown here is derived from an EMBL/GenBank/DDBJ whole genome shotgun (WGS) entry which is preliminary data.</text>
</comment>
<evidence type="ECO:0000313" key="3">
    <source>
        <dbReference type="Proteomes" id="UP000596742"/>
    </source>
</evidence>
<dbReference type="Proteomes" id="UP000596742">
    <property type="component" value="Unassembled WGS sequence"/>
</dbReference>
<dbReference type="PROSITE" id="PS51406">
    <property type="entry name" value="FIBRINOGEN_C_2"/>
    <property type="match status" value="1"/>
</dbReference>
<dbReference type="InterPro" id="IPR002181">
    <property type="entry name" value="Fibrinogen_a/b/g_C_dom"/>
</dbReference>
<dbReference type="EMBL" id="UYJE01001240">
    <property type="protein sequence ID" value="VDI00519.1"/>
    <property type="molecule type" value="Genomic_DNA"/>
</dbReference>
<protein>
    <recommendedName>
        <fullName evidence="1">Fibrinogen C-terminal domain-containing protein</fullName>
    </recommendedName>
</protein>
<name>A0A8B6C5P8_MYTGA</name>
<dbReference type="PANTHER" id="PTHR19143">
    <property type="entry name" value="FIBRINOGEN/TENASCIN/ANGIOPOEITIN"/>
    <property type="match status" value="1"/>
</dbReference>
<keyword evidence="3" id="KW-1185">Reference proteome</keyword>
<dbReference type="PANTHER" id="PTHR19143:SF458">
    <property type="entry name" value="FIBRINOGEN C-TERMINAL DOMAIN-CONTAINING PROTEIN-RELATED"/>
    <property type="match status" value="1"/>
</dbReference>
<evidence type="ECO:0000313" key="2">
    <source>
        <dbReference type="EMBL" id="VDI00519.1"/>
    </source>
</evidence>
<dbReference type="InterPro" id="IPR014716">
    <property type="entry name" value="Fibrinogen_a/b/g_C_1"/>
</dbReference>
<organism evidence="2 3">
    <name type="scientific">Mytilus galloprovincialis</name>
    <name type="common">Mediterranean mussel</name>
    <dbReference type="NCBI Taxonomy" id="29158"/>
    <lineage>
        <taxon>Eukaryota</taxon>
        <taxon>Metazoa</taxon>
        <taxon>Spiralia</taxon>
        <taxon>Lophotrochozoa</taxon>
        <taxon>Mollusca</taxon>
        <taxon>Bivalvia</taxon>
        <taxon>Autobranchia</taxon>
        <taxon>Pteriomorphia</taxon>
        <taxon>Mytilida</taxon>
        <taxon>Mytiloidea</taxon>
        <taxon>Mytilidae</taxon>
        <taxon>Mytilinae</taxon>
        <taxon>Mytilus</taxon>
    </lineage>
</organism>
<proteinExistence type="predicted"/>
<feature type="domain" description="Fibrinogen C-terminal" evidence="1">
    <location>
        <begin position="144"/>
        <end position="361"/>
    </location>
</feature>
<dbReference type="InterPro" id="IPR036056">
    <property type="entry name" value="Fibrinogen-like_C"/>
</dbReference>
<dbReference type="SUPFAM" id="SSF56496">
    <property type="entry name" value="Fibrinogen C-terminal domain-like"/>
    <property type="match status" value="1"/>
</dbReference>
<dbReference type="GO" id="GO:0005615">
    <property type="term" value="C:extracellular space"/>
    <property type="evidence" value="ECO:0007669"/>
    <property type="project" value="TreeGrafter"/>
</dbReference>
<dbReference type="Pfam" id="PF00147">
    <property type="entry name" value="Fibrinogen_C"/>
    <property type="match status" value="1"/>
</dbReference>
<reference evidence="2" key="1">
    <citation type="submission" date="2018-11" db="EMBL/GenBank/DDBJ databases">
        <authorList>
            <person name="Alioto T."/>
            <person name="Alioto T."/>
        </authorList>
    </citation>
    <scope>NUCLEOTIDE SEQUENCE</scope>
</reference>